<feature type="compositionally biased region" description="Acidic residues" evidence="1">
    <location>
        <begin position="1529"/>
        <end position="1544"/>
    </location>
</feature>
<sequence>MVFDFLSGDDDESSGPITNDDVAQLHNDLDLVAGQIEQRRLSIEDRVTISEYVETLLHRAAEATDDEKEIEWYATENNPTTDQIAEELRDLIGYLTPDRFLPSAGADDIQQMRHDLGGIQQAVEEMEEFDYAYVEEERNTMYGEEIQSIGVPDEIDPDELDPGEDGQEVYAAGSAREVLEEVPREYDDAPLFVGKGTRNGRDASIEKNHLFRHRAIFGVTGYGKSTLLTNDARQLIESGAGLCFIDPKGDDARRLMRIMPEHRVDDVVWIEPGATGDYLSGFNFISLNMDPERDEYNAALASLVEDLKKMLAANDDYWGPRMDRVAQSIITGMNLYNSKTPDDAPEMNFVDMYYVLKSEASRHEFTARLKEAGLRFITPHMETVAEMPEDDLEPLLGRFLPWIQNPVARRMIGFRSGGVSIPDAIDNDKIIIVRMGSEPRELKQMLGMAVIRRIWSHIRGRAAESEHQRSPFYLFADEFDNLAMRDDTIPSMISESRSYRLAMTLANQYPSQLPSNVVDAITTNCDTIMSFNPGDKKSARTYCTQLGLEPDDLTEEVNYHYWMRTTISENMERSDAFRVYAYPPFPPVRDTEARDAEIQRSLQKVGRERRSDEQVYQNLLFNEGGGRWETGIGRDIARASEREEKLHFARELQIKVPGPDSPGIGGGNSGSEATPTTMASGDSGASASGQSGSPYQSSTADDAAGVVERHLDTVLESIFAARLRAGLPAGEYVPTEDAKEELVARLEGSTVDSLSELSNIYEQVNSNYAEKQRKDGTPSIRLTPEGRGVVLQQDTGSAGSGGGDDHRWILGQCYVAFTQIGYVSWLPEQEGEEMPDGVAEAPIDVTDVDDDQSRSEMLEAIDERREQLREEYPGVWNFAGADDVSIEAETSTIKYPFQTFTNLRKAMEKGEKCVFAVKDGSANHGRFTYWGERAEQVIYETEGQGKGIEVVSDEIAFRKSPLPDGSYRYYNDGGGDYRVGDEKVAVRPHREADDEGQGNVGTVWYRDAETDEVVAAVGEQQPIDGGEIARFDGPEEAHEGDKNAVPAYYEYNQSEGEYVVYNDGEKLHYPSKEELEANWVPFRGPFIPEARFPEWPDNDDFEIIIFPDSDSDEYDQPQLYHRGECTPLFDHLGVESVDDVDAGTIEGPGEIEDATADEPIDEDKDETTVADGSAESGESAAESEADGGSPAGEPQSIEGFTEPPTPERIASDERLDLSAEEVTDAAQGAYKPRKQQRVVMQTIVNSLAADADHMVTTPEEAADAVVLPEEIDDADEPAPESTNKSESGPDDAEDSPDTATDERGDTDDSAGDESGETIGTSPKNPGLSHPGYRTAPTPTQIAKDDRLELTPEEVAAVARGEREMSSDEAMLLGLILRKLAEGSPEYTPEEIPGEIIVPVDGVGAFAADDEDTAGEDTPAGEKAANSATEPDDEDDQSGRDEDSHEEPSEQVDSEAERTGQGTPTAIAESSHVGLSPGAIRAFAADEFDPSPEQVADIEAAILSITNGEAEDIQTRGDVREAIELPADYTPEEAEMDSEDIEDDTTQPQSAPSDNDQPDETQTADSMNDGVWESIVDSELSESTSTEQFENQSTTPTEQETGPDRATDSGEEATDNSTDDKTGQGDEQEGEDTSSKSRPDMGAVLNNDPDEDDGATDNADDSDDPAESTGD</sequence>
<feature type="domain" description="Helicase HerA central" evidence="2">
    <location>
        <begin position="194"/>
        <end position="255"/>
    </location>
</feature>
<feature type="region of interest" description="Disordered" evidence="1">
    <location>
        <begin position="1505"/>
        <end position="1670"/>
    </location>
</feature>
<dbReference type="Pfam" id="PF12696">
    <property type="entry name" value="TraG-D_C"/>
    <property type="match status" value="1"/>
</dbReference>
<gene>
    <name evidence="4" type="ORF">ACFQDD_00580</name>
</gene>
<organism evidence="4 5">
    <name type="scientific">Halorubrum pallidum</name>
    <dbReference type="NCBI Taxonomy" id="1526114"/>
    <lineage>
        <taxon>Archaea</taxon>
        <taxon>Methanobacteriati</taxon>
        <taxon>Methanobacteriota</taxon>
        <taxon>Stenosarchaea group</taxon>
        <taxon>Halobacteria</taxon>
        <taxon>Halobacteriales</taxon>
        <taxon>Haloferacaceae</taxon>
        <taxon>Halorubrum</taxon>
    </lineage>
</organism>
<feature type="region of interest" description="Disordered" evidence="1">
    <location>
        <begin position="1250"/>
        <end position="1348"/>
    </location>
</feature>
<accession>A0ABD5T1E3</accession>
<feature type="compositionally biased region" description="Acidic residues" evidence="1">
    <location>
        <begin position="1304"/>
        <end position="1315"/>
    </location>
</feature>
<dbReference type="InterPro" id="IPR051162">
    <property type="entry name" value="T4SS_component"/>
</dbReference>
<comment type="caution">
    <text evidence="4">The sequence shown here is derived from an EMBL/GenBank/DDBJ whole genome shotgun (WGS) entry which is preliminary data.</text>
</comment>
<dbReference type="PANTHER" id="PTHR30121:SF6">
    <property type="entry name" value="SLR6007 PROTEIN"/>
    <property type="match status" value="1"/>
</dbReference>
<dbReference type="EMBL" id="JBHSWT010000012">
    <property type="protein sequence ID" value="MFC6770031.1"/>
    <property type="molecule type" value="Genomic_DNA"/>
</dbReference>
<dbReference type="InterPro" id="IPR032689">
    <property type="entry name" value="TraG-D_C"/>
</dbReference>
<feature type="compositionally biased region" description="Basic and acidic residues" evidence="1">
    <location>
        <begin position="1512"/>
        <end position="1522"/>
    </location>
</feature>
<evidence type="ECO:0000313" key="5">
    <source>
        <dbReference type="Proteomes" id="UP001596274"/>
    </source>
</evidence>
<feature type="domain" description="TraD/TraG TraM recognition site" evidence="3">
    <location>
        <begin position="471"/>
        <end position="550"/>
    </location>
</feature>
<proteinExistence type="predicted"/>
<feature type="compositionally biased region" description="Acidic residues" evidence="1">
    <location>
        <begin position="1647"/>
        <end position="1670"/>
    </location>
</feature>
<name>A0ABD5T1E3_9EURY</name>
<dbReference type="InterPro" id="IPR027417">
    <property type="entry name" value="P-loop_NTPase"/>
</dbReference>
<feature type="compositionally biased region" description="Basic and acidic residues" evidence="1">
    <location>
        <begin position="1436"/>
        <end position="1447"/>
    </location>
</feature>
<feature type="compositionally biased region" description="Polar residues" evidence="1">
    <location>
        <begin position="1545"/>
        <end position="1565"/>
    </location>
</feature>
<feature type="region of interest" description="Disordered" evidence="1">
    <location>
        <begin position="1402"/>
        <end position="1473"/>
    </location>
</feature>
<evidence type="ECO:0000259" key="2">
    <source>
        <dbReference type="Pfam" id="PF01935"/>
    </source>
</evidence>
<feature type="region of interest" description="Disordered" evidence="1">
    <location>
        <begin position="651"/>
        <end position="701"/>
    </location>
</feature>
<dbReference type="InterPro" id="IPR002789">
    <property type="entry name" value="HerA_central"/>
</dbReference>
<dbReference type="Pfam" id="PF01935">
    <property type="entry name" value="DUF87"/>
    <property type="match status" value="1"/>
</dbReference>
<feature type="compositionally biased region" description="Acidic residues" evidence="1">
    <location>
        <begin position="1149"/>
        <end position="1165"/>
    </location>
</feature>
<feature type="compositionally biased region" description="Acidic residues" evidence="1">
    <location>
        <begin position="1269"/>
        <end position="1278"/>
    </location>
</feature>
<feature type="region of interest" description="Disordered" evidence="1">
    <location>
        <begin position="1140"/>
        <end position="1237"/>
    </location>
</feature>
<evidence type="ECO:0000256" key="1">
    <source>
        <dbReference type="SAM" id="MobiDB-lite"/>
    </source>
</evidence>
<evidence type="ECO:0000313" key="4">
    <source>
        <dbReference type="EMBL" id="MFC6770031.1"/>
    </source>
</evidence>
<dbReference type="Proteomes" id="UP001596274">
    <property type="component" value="Unassembled WGS sequence"/>
</dbReference>
<feature type="compositionally biased region" description="Low complexity" evidence="1">
    <location>
        <begin position="1170"/>
        <end position="1193"/>
    </location>
</feature>
<reference evidence="4 5" key="1">
    <citation type="journal article" date="2019" name="Int. J. Syst. Evol. Microbiol.">
        <title>The Global Catalogue of Microorganisms (GCM) 10K type strain sequencing project: providing services to taxonomists for standard genome sequencing and annotation.</title>
        <authorList>
            <consortium name="The Broad Institute Genomics Platform"/>
            <consortium name="The Broad Institute Genome Sequencing Center for Infectious Disease"/>
            <person name="Wu L."/>
            <person name="Ma J."/>
        </authorList>
    </citation>
    <scope>NUCLEOTIDE SEQUENCE [LARGE SCALE GENOMIC DNA]</scope>
    <source>
        <strain evidence="4 5">PJ61</strain>
    </source>
</reference>
<feature type="compositionally biased region" description="Polar residues" evidence="1">
    <location>
        <begin position="1580"/>
        <end position="1599"/>
    </location>
</feature>
<protein>
    <submittedName>
        <fullName evidence="4">TraM recognition domain-containing protein</fullName>
    </submittedName>
</protein>
<dbReference type="PANTHER" id="PTHR30121">
    <property type="entry name" value="UNCHARACTERIZED PROTEIN YJGR-RELATED"/>
    <property type="match status" value="1"/>
</dbReference>
<feature type="compositionally biased region" description="Low complexity" evidence="1">
    <location>
        <begin position="679"/>
        <end position="698"/>
    </location>
</feature>
<evidence type="ECO:0000259" key="3">
    <source>
        <dbReference type="Pfam" id="PF12696"/>
    </source>
</evidence>
<dbReference type="SUPFAM" id="SSF52540">
    <property type="entry name" value="P-loop containing nucleoside triphosphate hydrolases"/>
    <property type="match status" value="1"/>
</dbReference>
<dbReference type="Gene3D" id="3.40.50.300">
    <property type="entry name" value="P-loop containing nucleotide triphosphate hydrolases"/>
    <property type="match status" value="2"/>
</dbReference>
<keyword evidence="5" id="KW-1185">Reference proteome</keyword>